<keyword evidence="2" id="KW-1185">Reference proteome</keyword>
<evidence type="ECO:0000313" key="3">
    <source>
        <dbReference type="RefSeq" id="XP_010256739.1"/>
    </source>
</evidence>
<dbReference type="Proteomes" id="UP000189703">
    <property type="component" value="Unplaced"/>
</dbReference>
<evidence type="ECO:0000256" key="1">
    <source>
        <dbReference type="SAM" id="MobiDB-lite"/>
    </source>
</evidence>
<dbReference type="AlphaFoldDB" id="A0A1U7ZR59"/>
<evidence type="ECO:0000313" key="2">
    <source>
        <dbReference type="Proteomes" id="UP000189703"/>
    </source>
</evidence>
<accession>A0A1U7ZR59</accession>
<name>A0A1U7ZR59_NELNU</name>
<gene>
    <name evidence="3" type="primary">LOC104597029</name>
</gene>
<feature type="compositionally biased region" description="Basic and acidic residues" evidence="1">
    <location>
        <begin position="24"/>
        <end position="37"/>
    </location>
</feature>
<protein>
    <submittedName>
        <fullName evidence="3">Uncharacterized protein LOC104597029 isoform X2</fullName>
    </submittedName>
</protein>
<dbReference type="RefSeq" id="XP_010256739.1">
    <property type="nucleotide sequence ID" value="XM_010258437.2"/>
</dbReference>
<sequence length="113" mass="13087">MRSSKRPKNALAKAFVKRAKRKKDQSNEKFSTKEAKDGWNVSKGKMADEQHFDQTLSYTQDLQNFYTMTSTFQGDVPGKVFREPIYGGSHLNRPHQILDHIMQWTCTSSEKTE</sequence>
<organism evidence="2 3">
    <name type="scientific">Nelumbo nucifera</name>
    <name type="common">Sacred lotus</name>
    <dbReference type="NCBI Taxonomy" id="4432"/>
    <lineage>
        <taxon>Eukaryota</taxon>
        <taxon>Viridiplantae</taxon>
        <taxon>Streptophyta</taxon>
        <taxon>Embryophyta</taxon>
        <taxon>Tracheophyta</taxon>
        <taxon>Spermatophyta</taxon>
        <taxon>Magnoliopsida</taxon>
        <taxon>Proteales</taxon>
        <taxon>Nelumbonaceae</taxon>
        <taxon>Nelumbo</taxon>
    </lineage>
</organism>
<proteinExistence type="predicted"/>
<dbReference type="GeneID" id="104597029"/>
<feature type="region of interest" description="Disordered" evidence="1">
    <location>
        <begin position="1"/>
        <end position="42"/>
    </location>
</feature>
<reference evidence="3" key="1">
    <citation type="submission" date="2025-08" db="UniProtKB">
        <authorList>
            <consortium name="RefSeq"/>
        </authorList>
    </citation>
    <scope>IDENTIFICATION</scope>
</reference>